<feature type="domain" description="DUF6371" evidence="1">
    <location>
        <begin position="83"/>
        <end position="231"/>
    </location>
</feature>
<accession>A0ABV8PJN6</accession>
<dbReference type="RefSeq" id="WP_379762779.1">
    <property type="nucleotide sequence ID" value="NZ_JBHSCL010000004.1"/>
</dbReference>
<sequence>MDDLKLDSKGRRRVKYCPCNKSNRDGKFVPFIAHEAHGYCHSCGESFLPNSGTLVEKHEPIELPTFYHDRKLVSQSGRRFKENNFVQFLNKHFPKEKVKEAVLRYLIGTSDAWQGANVFWQIDDKEKVRHGKIMLYDRETGKRSKRNFNTFRNLLEIPLNGTELKQCLFGLHLKNTEGIKNIAIVESEKTAVIMSLIYDDFIWMATGGKQNFKYETLKPIKEFGVVAFPDKDAIQEWKDKSRQLNKFGFNIRVDDCMEGMDVDANTDLADIFLFPRKEDNAVQQILSKQDLVANELYKRNQTLGLLVEEFDLVHENGQEIYLNVN</sequence>
<gene>
    <name evidence="2" type="ORF">ACFOWS_04550</name>
</gene>
<keyword evidence="3" id="KW-1185">Reference proteome</keyword>
<organism evidence="2 3">
    <name type="scientific">Flagellimonas marina</name>
    <dbReference type="NCBI Taxonomy" id="1775168"/>
    <lineage>
        <taxon>Bacteria</taxon>
        <taxon>Pseudomonadati</taxon>
        <taxon>Bacteroidota</taxon>
        <taxon>Flavobacteriia</taxon>
        <taxon>Flavobacteriales</taxon>
        <taxon>Flavobacteriaceae</taxon>
        <taxon>Flagellimonas</taxon>
    </lineage>
</organism>
<dbReference type="Proteomes" id="UP001595841">
    <property type="component" value="Unassembled WGS sequence"/>
</dbReference>
<reference evidence="3" key="1">
    <citation type="journal article" date="2019" name="Int. J. Syst. Evol. Microbiol.">
        <title>The Global Catalogue of Microorganisms (GCM) 10K type strain sequencing project: providing services to taxonomists for standard genome sequencing and annotation.</title>
        <authorList>
            <consortium name="The Broad Institute Genomics Platform"/>
            <consortium name="The Broad Institute Genome Sequencing Center for Infectious Disease"/>
            <person name="Wu L."/>
            <person name="Ma J."/>
        </authorList>
    </citation>
    <scope>NUCLEOTIDE SEQUENCE [LARGE SCALE GENOMIC DNA]</scope>
    <source>
        <strain evidence="3">CGMCC 1.15774</strain>
    </source>
</reference>
<dbReference type="InterPro" id="IPR045951">
    <property type="entry name" value="DUF6371"/>
</dbReference>
<evidence type="ECO:0000313" key="2">
    <source>
        <dbReference type="EMBL" id="MFC4219388.1"/>
    </source>
</evidence>
<protein>
    <submittedName>
        <fullName evidence="2">DUF6371 domain-containing protein</fullName>
    </submittedName>
</protein>
<dbReference type="Pfam" id="PF19898">
    <property type="entry name" value="DUF6371"/>
    <property type="match status" value="1"/>
</dbReference>
<name>A0ABV8PJN6_9FLAO</name>
<dbReference type="EMBL" id="JBHSCL010000004">
    <property type="protein sequence ID" value="MFC4219388.1"/>
    <property type="molecule type" value="Genomic_DNA"/>
</dbReference>
<evidence type="ECO:0000259" key="1">
    <source>
        <dbReference type="Pfam" id="PF19898"/>
    </source>
</evidence>
<comment type="caution">
    <text evidence="2">The sequence shown here is derived from an EMBL/GenBank/DDBJ whole genome shotgun (WGS) entry which is preliminary data.</text>
</comment>
<evidence type="ECO:0000313" key="3">
    <source>
        <dbReference type="Proteomes" id="UP001595841"/>
    </source>
</evidence>
<proteinExistence type="predicted"/>